<accession>A0ACB8Z565</accession>
<reference evidence="1 2" key="2">
    <citation type="journal article" date="2022" name="Mol. Ecol. Resour.">
        <title>The genomes of chicory, endive, great burdock and yacon provide insights into Asteraceae paleo-polyploidization history and plant inulin production.</title>
        <authorList>
            <person name="Fan W."/>
            <person name="Wang S."/>
            <person name="Wang H."/>
            <person name="Wang A."/>
            <person name="Jiang F."/>
            <person name="Liu H."/>
            <person name="Zhao H."/>
            <person name="Xu D."/>
            <person name="Zhang Y."/>
        </authorList>
    </citation>
    <scope>NUCLEOTIDE SEQUENCE [LARGE SCALE GENOMIC DNA]</scope>
    <source>
        <strain evidence="2">cv. Niubang</strain>
    </source>
</reference>
<evidence type="ECO:0000313" key="1">
    <source>
        <dbReference type="EMBL" id="KAI3693142.1"/>
    </source>
</evidence>
<keyword evidence="2" id="KW-1185">Reference proteome</keyword>
<dbReference type="EMBL" id="CM042057">
    <property type="protein sequence ID" value="KAI3693142.1"/>
    <property type="molecule type" value="Genomic_DNA"/>
</dbReference>
<comment type="caution">
    <text evidence="1">The sequence shown here is derived from an EMBL/GenBank/DDBJ whole genome shotgun (WGS) entry which is preliminary data.</text>
</comment>
<organism evidence="1 2">
    <name type="scientific">Arctium lappa</name>
    <name type="common">Greater burdock</name>
    <name type="synonym">Lappa major</name>
    <dbReference type="NCBI Taxonomy" id="4217"/>
    <lineage>
        <taxon>Eukaryota</taxon>
        <taxon>Viridiplantae</taxon>
        <taxon>Streptophyta</taxon>
        <taxon>Embryophyta</taxon>
        <taxon>Tracheophyta</taxon>
        <taxon>Spermatophyta</taxon>
        <taxon>Magnoliopsida</taxon>
        <taxon>eudicotyledons</taxon>
        <taxon>Gunneridae</taxon>
        <taxon>Pentapetalae</taxon>
        <taxon>asterids</taxon>
        <taxon>campanulids</taxon>
        <taxon>Asterales</taxon>
        <taxon>Asteraceae</taxon>
        <taxon>Carduoideae</taxon>
        <taxon>Cardueae</taxon>
        <taxon>Arctiinae</taxon>
        <taxon>Arctium</taxon>
    </lineage>
</organism>
<evidence type="ECO:0000313" key="2">
    <source>
        <dbReference type="Proteomes" id="UP001055879"/>
    </source>
</evidence>
<name>A0ACB8Z565_ARCLA</name>
<proteinExistence type="predicted"/>
<protein>
    <submittedName>
        <fullName evidence="1">Uncharacterized protein</fullName>
    </submittedName>
</protein>
<sequence length="174" mass="20143">MTSLGTSKGVLEIAKFAVYVTVPIGLMYFFANNTKNLRKFMGAREYIVYPPEGPRPQSPEELREMAREMARKREKTKIVNFMRNFVGTQLVMMPTSTTMRISPTVIDLEENSVVLPFWVFIFNVNVPSVFSQSTFHDLFSAVYRWWSQINASNSWQEKKLVNELGRLYIIGAHF</sequence>
<dbReference type="Proteomes" id="UP001055879">
    <property type="component" value="Linkage Group LG11"/>
</dbReference>
<reference evidence="2" key="1">
    <citation type="journal article" date="2022" name="Mol. Ecol. Resour.">
        <title>The genomes of chicory, endive, great burdock and yacon provide insights into Asteraceae palaeo-polyploidization history and plant inulin production.</title>
        <authorList>
            <person name="Fan W."/>
            <person name="Wang S."/>
            <person name="Wang H."/>
            <person name="Wang A."/>
            <person name="Jiang F."/>
            <person name="Liu H."/>
            <person name="Zhao H."/>
            <person name="Xu D."/>
            <person name="Zhang Y."/>
        </authorList>
    </citation>
    <scope>NUCLEOTIDE SEQUENCE [LARGE SCALE GENOMIC DNA]</scope>
    <source>
        <strain evidence="2">cv. Niubang</strain>
    </source>
</reference>
<gene>
    <name evidence="1" type="ORF">L6452_32972</name>
</gene>